<gene>
    <name evidence="1" type="ORF">E1757_15970</name>
</gene>
<evidence type="ECO:0000313" key="2">
    <source>
        <dbReference type="Proteomes" id="UP000295636"/>
    </source>
</evidence>
<keyword evidence="2" id="KW-1185">Reference proteome</keyword>
<organism evidence="1 2">
    <name type="scientific">Paenibacillus piri</name>
    <dbReference type="NCBI Taxonomy" id="2547395"/>
    <lineage>
        <taxon>Bacteria</taxon>
        <taxon>Bacillati</taxon>
        <taxon>Bacillota</taxon>
        <taxon>Bacilli</taxon>
        <taxon>Bacillales</taxon>
        <taxon>Paenibacillaceae</taxon>
        <taxon>Paenibacillus</taxon>
    </lineage>
</organism>
<dbReference type="Gene3D" id="2.30.30.340">
    <property type="entry name" value="Hypothetical protein YfhH like domains"/>
    <property type="match status" value="1"/>
</dbReference>
<dbReference type="InterPro" id="IPR014938">
    <property type="entry name" value="YfhH-like"/>
</dbReference>
<dbReference type="EMBL" id="SMRT01000007">
    <property type="protein sequence ID" value="TDF96593.1"/>
    <property type="molecule type" value="Genomic_DNA"/>
</dbReference>
<dbReference type="Proteomes" id="UP000295636">
    <property type="component" value="Unassembled WGS sequence"/>
</dbReference>
<proteinExistence type="predicted"/>
<dbReference type="OrthoDB" id="2353288at2"/>
<sequence>MKKLYSQMSREELEAEMLDSLKAMEQAEFPSQKEQFERKYYTAKAYTLNPADYPPGAYKVEGYSDVIFQLRYINGIMGWGVMGEDLEASFPLSMLSRV</sequence>
<dbReference type="Pfam" id="PF08838">
    <property type="entry name" value="DUF1811"/>
    <property type="match status" value="1"/>
</dbReference>
<accession>A0A4R5KLX4</accession>
<protein>
    <submittedName>
        <fullName evidence="1">DUF1811 family protein</fullName>
    </submittedName>
</protein>
<dbReference type="SUPFAM" id="SSF101697">
    <property type="entry name" value="Hypothetical protein YfhH"/>
    <property type="match status" value="1"/>
</dbReference>
<dbReference type="AlphaFoldDB" id="A0A4R5KLX4"/>
<dbReference type="RefSeq" id="WP_133229831.1">
    <property type="nucleotide sequence ID" value="NZ_SMRT01000007.1"/>
</dbReference>
<dbReference type="InterPro" id="IPR036289">
    <property type="entry name" value="YfhH"/>
</dbReference>
<comment type="caution">
    <text evidence="1">The sequence shown here is derived from an EMBL/GenBank/DDBJ whole genome shotgun (WGS) entry which is preliminary data.</text>
</comment>
<evidence type="ECO:0000313" key="1">
    <source>
        <dbReference type="EMBL" id="TDF96593.1"/>
    </source>
</evidence>
<name>A0A4R5KLX4_9BACL</name>
<reference evidence="1 2" key="1">
    <citation type="submission" date="2019-03" db="EMBL/GenBank/DDBJ databases">
        <title>This is whole genome sequence of Paenibacillus sp MS74 strain.</title>
        <authorList>
            <person name="Trinh H.N."/>
        </authorList>
    </citation>
    <scope>NUCLEOTIDE SEQUENCE [LARGE SCALE GENOMIC DNA]</scope>
    <source>
        <strain evidence="1 2">MS74</strain>
    </source>
</reference>